<feature type="transmembrane region" description="Helical" evidence="11">
    <location>
        <begin position="228"/>
        <end position="246"/>
    </location>
</feature>
<feature type="region of interest" description="Disordered" evidence="10">
    <location>
        <begin position="397"/>
        <end position="417"/>
    </location>
</feature>
<feature type="compositionally biased region" description="Polar residues" evidence="10">
    <location>
        <begin position="73"/>
        <end position="91"/>
    </location>
</feature>
<dbReference type="CDD" id="cd06186">
    <property type="entry name" value="NOX_Duox_like_FAD_NADP"/>
    <property type="match status" value="1"/>
</dbReference>
<dbReference type="GO" id="GO:0005886">
    <property type="term" value="C:plasma membrane"/>
    <property type="evidence" value="ECO:0007669"/>
    <property type="project" value="TreeGrafter"/>
</dbReference>
<evidence type="ECO:0000313" key="14">
    <source>
        <dbReference type="Proteomes" id="UP000305067"/>
    </source>
</evidence>
<protein>
    <submittedName>
        <fullName evidence="13">Ferric reductase like transmembrane component-domain-containing protein</fullName>
    </submittedName>
</protein>
<evidence type="ECO:0000256" key="9">
    <source>
        <dbReference type="ARBA" id="ARBA00023180"/>
    </source>
</evidence>
<sequence length="655" mass="71003">MSHGTPPVIPDEFKQANVFEVDPEWQRKFSIIWASCVAAAVLYSLPHLLRSIKNGRAYEDFFGVTERWQTLPPRSTTSISGRAPTVPNTRRSGGVKRAAETVLGVIASFALWSIPGLGLNLGQLFVVVVYAIAVVLCTVTDANLVDNANRAGFLAVAQLPVIFLFATKNSILSLLLGPGNGYEKLNFVHRWAGRAMFICVVVHGVLWIQNHHRWNQPILGEPKEDAGLAAFGLLCVIIVSSIFPVRKWGYQVFFSIHIVTYVSFFVALCYHTPYARPWIYAPLAFYGFDLCLRLFKYRVKDATIEAVSNQMTLIRVPFCSDGWIAGQHVRLRVFFSGRILESHPLTILAAPPGTSCIKESLDIGGGGLVFGASVKGDWTRALNQHATLLAEELVRTEAKESSRAGDQEKSEGSLSRRARQPELPQLQVMIDGPYGGSSIDLGRYEHVLLFAGGSGATFSLGLLDDIVGRCVKLGRKNGEITRRIEFAWCVRSFGTLSWFTTFLSHIAQTAAFPHSTVSLHISVYVTCLCDPESVPTSIPNLSVIVQRPTAAAVLTAFVDAIDAPPSLPRDDIEPGTAAGTVITTLDEQDRAISVDVLSSSHQQQPRFSAGGGVAVCASGPAGLTRDMSNAVARLLGSGKAGRLGGVGLHTEVYGI</sequence>
<dbReference type="SFLD" id="SFLDS00052">
    <property type="entry name" value="Ferric_Reductase_Domain"/>
    <property type="match status" value="1"/>
</dbReference>
<dbReference type="GO" id="GO:0000293">
    <property type="term" value="F:ferric-chelate reductase activity"/>
    <property type="evidence" value="ECO:0007669"/>
    <property type="project" value="UniProtKB-ARBA"/>
</dbReference>
<dbReference type="OrthoDB" id="3944240at2759"/>
<name>A0A5C3Q8L0_9AGAR</name>
<dbReference type="PANTHER" id="PTHR32361:SF9">
    <property type="entry name" value="FERRIC REDUCTASE TRANSMEMBRANE COMPONENT 3-RELATED"/>
    <property type="match status" value="1"/>
</dbReference>
<keyword evidence="6" id="KW-0560">Oxidoreductase</keyword>
<feature type="transmembrane region" description="Helical" evidence="11">
    <location>
        <begin position="121"/>
        <end position="139"/>
    </location>
</feature>
<evidence type="ECO:0000256" key="7">
    <source>
        <dbReference type="ARBA" id="ARBA00023065"/>
    </source>
</evidence>
<dbReference type="Pfam" id="PF01794">
    <property type="entry name" value="Ferric_reduct"/>
    <property type="match status" value="1"/>
</dbReference>
<keyword evidence="8 11" id="KW-0472">Membrane</keyword>
<gene>
    <name evidence="13" type="ORF">BDV98DRAFT_606744</name>
</gene>
<dbReference type="Pfam" id="PF08030">
    <property type="entry name" value="NAD_binding_6"/>
    <property type="match status" value="1"/>
</dbReference>
<dbReference type="EMBL" id="ML178839">
    <property type="protein sequence ID" value="TFK98424.1"/>
    <property type="molecule type" value="Genomic_DNA"/>
</dbReference>
<dbReference type="STRING" id="1884261.A0A5C3Q8L0"/>
<keyword evidence="14" id="KW-1185">Reference proteome</keyword>
<dbReference type="InterPro" id="IPR013130">
    <property type="entry name" value="Fe3_Rdtase_TM_dom"/>
</dbReference>
<feature type="transmembrane region" description="Helical" evidence="11">
    <location>
        <begin position="31"/>
        <end position="49"/>
    </location>
</feature>
<evidence type="ECO:0000256" key="3">
    <source>
        <dbReference type="ARBA" id="ARBA00022448"/>
    </source>
</evidence>
<evidence type="ECO:0000256" key="5">
    <source>
        <dbReference type="ARBA" id="ARBA00022989"/>
    </source>
</evidence>
<dbReference type="InterPro" id="IPR039261">
    <property type="entry name" value="FNR_nucleotide-bd"/>
</dbReference>
<evidence type="ECO:0000256" key="10">
    <source>
        <dbReference type="SAM" id="MobiDB-lite"/>
    </source>
</evidence>
<keyword evidence="7" id="KW-0406">Ion transport</keyword>
<evidence type="ECO:0000256" key="6">
    <source>
        <dbReference type="ARBA" id="ARBA00023002"/>
    </source>
</evidence>
<keyword evidence="5 11" id="KW-1133">Transmembrane helix</keyword>
<evidence type="ECO:0000259" key="12">
    <source>
        <dbReference type="PROSITE" id="PS51384"/>
    </source>
</evidence>
<feature type="transmembrane region" description="Helical" evidence="11">
    <location>
        <begin position="191"/>
        <end position="208"/>
    </location>
</feature>
<organism evidence="13 14">
    <name type="scientific">Pterulicium gracile</name>
    <dbReference type="NCBI Taxonomy" id="1884261"/>
    <lineage>
        <taxon>Eukaryota</taxon>
        <taxon>Fungi</taxon>
        <taxon>Dikarya</taxon>
        <taxon>Basidiomycota</taxon>
        <taxon>Agaricomycotina</taxon>
        <taxon>Agaricomycetes</taxon>
        <taxon>Agaricomycetidae</taxon>
        <taxon>Agaricales</taxon>
        <taxon>Pleurotineae</taxon>
        <taxon>Pterulaceae</taxon>
        <taxon>Pterulicium</taxon>
    </lineage>
</organism>
<feature type="transmembrane region" description="Helical" evidence="11">
    <location>
        <begin position="151"/>
        <end position="171"/>
    </location>
</feature>
<dbReference type="InterPro" id="IPR017927">
    <property type="entry name" value="FAD-bd_FR_type"/>
</dbReference>
<dbReference type="PANTHER" id="PTHR32361">
    <property type="entry name" value="FERRIC/CUPRIC REDUCTASE TRANSMEMBRANE COMPONENT"/>
    <property type="match status" value="1"/>
</dbReference>
<evidence type="ECO:0000256" key="1">
    <source>
        <dbReference type="ARBA" id="ARBA00004141"/>
    </source>
</evidence>
<dbReference type="AlphaFoldDB" id="A0A5C3Q8L0"/>
<dbReference type="PROSITE" id="PS51384">
    <property type="entry name" value="FAD_FR"/>
    <property type="match status" value="1"/>
</dbReference>
<dbReference type="SUPFAM" id="SSF52343">
    <property type="entry name" value="Ferredoxin reductase-like, C-terminal NADP-linked domain"/>
    <property type="match status" value="1"/>
</dbReference>
<dbReference type="GO" id="GO:0006826">
    <property type="term" value="P:iron ion transport"/>
    <property type="evidence" value="ECO:0007669"/>
    <property type="project" value="TreeGrafter"/>
</dbReference>
<feature type="compositionally biased region" description="Basic and acidic residues" evidence="10">
    <location>
        <begin position="397"/>
        <end position="411"/>
    </location>
</feature>
<dbReference type="GO" id="GO:0015677">
    <property type="term" value="P:copper ion import"/>
    <property type="evidence" value="ECO:0007669"/>
    <property type="project" value="TreeGrafter"/>
</dbReference>
<keyword evidence="9" id="KW-0325">Glycoprotein</keyword>
<dbReference type="GO" id="GO:0006879">
    <property type="term" value="P:intracellular iron ion homeostasis"/>
    <property type="evidence" value="ECO:0007669"/>
    <property type="project" value="TreeGrafter"/>
</dbReference>
<dbReference type="SFLD" id="SFLDG01168">
    <property type="entry name" value="Ferric_reductase_subgroup_(FRE"/>
    <property type="match status" value="1"/>
</dbReference>
<evidence type="ECO:0000256" key="8">
    <source>
        <dbReference type="ARBA" id="ARBA00023136"/>
    </source>
</evidence>
<proteinExistence type="inferred from homology"/>
<feature type="domain" description="FAD-binding FR-type" evidence="12">
    <location>
        <begin position="292"/>
        <end position="440"/>
    </location>
</feature>
<keyword evidence="4 11" id="KW-0812">Transmembrane</keyword>
<dbReference type="Proteomes" id="UP000305067">
    <property type="component" value="Unassembled WGS sequence"/>
</dbReference>
<accession>A0A5C3Q8L0</accession>
<dbReference type="Gene3D" id="3.40.50.80">
    <property type="entry name" value="Nucleotide-binding domain of ferredoxin-NADP reductase (FNR) module"/>
    <property type="match status" value="1"/>
</dbReference>
<comment type="similarity">
    <text evidence="2">Belongs to the ferric reductase (FRE) family.</text>
</comment>
<evidence type="ECO:0000256" key="2">
    <source>
        <dbReference type="ARBA" id="ARBA00006278"/>
    </source>
</evidence>
<feature type="transmembrane region" description="Helical" evidence="11">
    <location>
        <begin position="252"/>
        <end position="270"/>
    </location>
</feature>
<reference evidence="13 14" key="1">
    <citation type="journal article" date="2019" name="Nat. Ecol. Evol.">
        <title>Megaphylogeny resolves global patterns of mushroom evolution.</title>
        <authorList>
            <person name="Varga T."/>
            <person name="Krizsan K."/>
            <person name="Foldi C."/>
            <person name="Dima B."/>
            <person name="Sanchez-Garcia M."/>
            <person name="Sanchez-Ramirez S."/>
            <person name="Szollosi G.J."/>
            <person name="Szarkandi J.G."/>
            <person name="Papp V."/>
            <person name="Albert L."/>
            <person name="Andreopoulos W."/>
            <person name="Angelini C."/>
            <person name="Antonin V."/>
            <person name="Barry K.W."/>
            <person name="Bougher N.L."/>
            <person name="Buchanan P."/>
            <person name="Buyck B."/>
            <person name="Bense V."/>
            <person name="Catcheside P."/>
            <person name="Chovatia M."/>
            <person name="Cooper J."/>
            <person name="Damon W."/>
            <person name="Desjardin D."/>
            <person name="Finy P."/>
            <person name="Geml J."/>
            <person name="Haridas S."/>
            <person name="Hughes K."/>
            <person name="Justo A."/>
            <person name="Karasinski D."/>
            <person name="Kautmanova I."/>
            <person name="Kiss B."/>
            <person name="Kocsube S."/>
            <person name="Kotiranta H."/>
            <person name="LaButti K.M."/>
            <person name="Lechner B.E."/>
            <person name="Liimatainen K."/>
            <person name="Lipzen A."/>
            <person name="Lukacs Z."/>
            <person name="Mihaltcheva S."/>
            <person name="Morgado L.N."/>
            <person name="Niskanen T."/>
            <person name="Noordeloos M.E."/>
            <person name="Ohm R.A."/>
            <person name="Ortiz-Santana B."/>
            <person name="Ovrebo C."/>
            <person name="Racz N."/>
            <person name="Riley R."/>
            <person name="Savchenko A."/>
            <person name="Shiryaev A."/>
            <person name="Soop K."/>
            <person name="Spirin V."/>
            <person name="Szebenyi C."/>
            <person name="Tomsovsky M."/>
            <person name="Tulloss R.E."/>
            <person name="Uehling J."/>
            <person name="Grigoriev I.V."/>
            <person name="Vagvolgyi C."/>
            <person name="Papp T."/>
            <person name="Martin F.M."/>
            <person name="Miettinen O."/>
            <person name="Hibbett D.S."/>
            <person name="Nagy L.G."/>
        </authorList>
    </citation>
    <scope>NUCLEOTIDE SEQUENCE [LARGE SCALE GENOMIC DNA]</scope>
    <source>
        <strain evidence="13 14">CBS 309.79</strain>
    </source>
</reference>
<evidence type="ECO:0000256" key="11">
    <source>
        <dbReference type="SAM" id="Phobius"/>
    </source>
</evidence>
<comment type="subcellular location">
    <subcellularLocation>
        <location evidence="1">Membrane</location>
        <topology evidence="1">Multi-pass membrane protein</topology>
    </subcellularLocation>
</comment>
<evidence type="ECO:0000256" key="4">
    <source>
        <dbReference type="ARBA" id="ARBA00022692"/>
    </source>
</evidence>
<dbReference type="InterPro" id="IPR013121">
    <property type="entry name" value="Fe_red_NAD-bd_6"/>
</dbReference>
<evidence type="ECO:0000313" key="13">
    <source>
        <dbReference type="EMBL" id="TFK98424.1"/>
    </source>
</evidence>
<keyword evidence="3" id="KW-0813">Transport</keyword>
<feature type="region of interest" description="Disordered" evidence="10">
    <location>
        <begin position="73"/>
        <end position="92"/>
    </location>
</feature>
<dbReference type="InterPro" id="IPR051410">
    <property type="entry name" value="Ferric/Cupric_Reductase"/>
</dbReference>